<reference evidence="2" key="1">
    <citation type="submission" date="2016-06" db="UniProtKB">
        <authorList>
            <consortium name="WormBaseParasite"/>
        </authorList>
    </citation>
    <scope>IDENTIFICATION</scope>
</reference>
<evidence type="ECO:0000313" key="2">
    <source>
        <dbReference type="WBParaSite" id="ECPE_0001428801-mRNA-1"/>
    </source>
</evidence>
<protein>
    <submittedName>
        <fullName evidence="2">RusA family crossover junction endodeoxyribonuclease</fullName>
    </submittedName>
</protein>
<name>A0A183B4W3_9TREM</name>
<feature type="compositionally biased region" description="Acidic residues" evidence="1">
    <location>
        <begin position="70"/>
        <end position="81"/>
    </location>
</feature>
<proteinExistence type="predicted"/>
<dbReference type="WBParaSite" id="ECPE_0001428801-mRNA-1">
    <property type="protein sequence ID" value="ECPE_0001428801-mRNA-1"/>
    <property type="gene ID" value="ECPE_0001428801"/>
</dbReference>
<feature type="region of interest" description="Disordered" evidence="1">
    <location>
        <begin position="61"/>
        <end position="81"/>
    </location>
</feature>
<sequence length="81" mass="9137">LCWDENALLDNLQCYFDTIEAQKSSRIVGDVIISVSLSCPPTGEQFQLDLTPFFERYKSAHKTKDATDTPPEEQEENIANA</sequence>
<accession>A0A183B4W3</accession>
<dbReference type="AlphaFoldDB" id="A0A183B4W3"/>
<organism evidence="2">
    <name type="scientific">Echinostoma caproni</name>
    <dbReference type="NCBI Taxonomy" id="27848"/>
    <lineage>
        <taxon>Eukaryota</taxon>
        <taxon>Metazoa</taxon>
        <taxon>Spiralia</taxon>
        <taxon>Lophotrochozoa</taxon>
        <taxon>Platyhelminthes</taxon>
        <taxon>Trematoda</taxon>
        <taxon>Digenea</taxon>
        <taxon>Plagiorchiida</taxon>
        <taxon>Echinostomata</taxon>
        <taxon>Echinostomatoidea</taxon>
        <taxon>Echinostomatidae</taxon>
        <taxon>Echinostoma</taxon>
    </lineage>
</organism>
<evidence type="ECO:0000256" key="1">
    <source>
        <dbReference type="SAM" id="MobiDB-lite"/>
    </source>
</evidence>